<evidence type="ECO:0000313" key="2">
    <source>
        <dbReference type="EMBL" id="KAK7428305.1"/>
    </source>
</evidence>
<gene>
    <name evidence="2" type="ORF">QQZ08_005202</name>
</gene>
<feature type="compositionally biased region" description="Polar residues" evidence="1">
    <location>
        <begin position="56"/>
        <end position="69"/>
    </location>
</feature>
<reference evidence="2 3" key="1">
    <citation type="journal article" date="2025" name="Microbiol. Resour. Announc.">
        <title>Draft genome sequences for Neonectria magnoliae and Neonectria punicea, canker pathogens of Liriodendron tulipifera and Acer saccharum in West Virginia.</title>
        <authorList>
            <person name="Petronek H.M."/>
            <person name="Kasson M.T."/>
            <person name="Metheny A.M."/>
            <person name="Stauder C.M."/>
            <person name="Lovett B."/>
            <person name="Lynch S.C."/>
            <person name="Garnas J.R."/>
            <person name="Kasson L.R."/>
            <person name="Stajich J.E."/>
        </authorList>
    </citation>
    <scope>NUCLEOTIDE SEQUENCE [LARGE SCALE GENOMIC DNA]</scope>
    <source>
        <strain evidence="2 3">NRRL 64651</strain>
    </source>
</reference>
<name>A0ABR1I4A5_9HYPO</name>
<dbReference type="Proteomes" id="UP001498421">
    <property type="component" value="Unassembled WGS sequence"/>
</dbReference>
<organism evidence="2 3">
    <name type="scientific">Neonectria magnoliae</name>
    <dbReference type="NCBI Taxonomy" id="2732573"/>
    <lineage>
        <taxon>Eukaryota</taxon>
        <taxon>Fungi</taxon>
        <taxon>Dikarya</taxon>
        <taxon>Ascomycota</taxon>
        <taxon>Pezizomycotina</taxon>
        <taxon>Sordariomycetes</taxon>
        <taxon>Hypocreomycetidae</taxon>
        <taxon>Hypocreales</taxon>
        <taxon>Nectriaceae</taxon>
        <taxon>Neonectria</taxon>
    </lineage>
</organism>
<sequence length="69" mass="7784">MENQTTTKHAEFLKLHTGQSNETCGAPMLASFIYDTSNWPDRLVRMQLGDKASPPRSHQQPNQTPDSKL</sequence>
<comment type="caution">
    <text evidence="2">The sequence shown here is derived from an EMBL/GenBank/DDBJ whole genome shotgun (WGS) entry which is preliminary data.</text>
</comment>
<feature type="region of interest" description="Disordered" evidence="1">
    <location>
        <begin position="47"/>
        <end position="69"/>
    </location>
</feature>
<protein>
    <submittedName>
        <fullName evidence="2">Uncharacterized protein</fullName>
    </submittedName>
</protein>
<evidence type="ECO:0000256" key="1">
    <source>
        <dbReference type="SAM" id="MobiDB-lite"/>
    </source>
</evidence>
<dbReference type="EMBL" id="JAZAVK010000043">
    <property type="protein sequence ID" value="KAK7428305.1"/>
    <property type="molecule type" value="Genomic_DNA"/>
</dbReference>
<keyword evidence="3" id="KW-1185">Reference proteome</keyword>
<accession>A0ABR1I4A5</accession>
<proteinExistence type="predicted"/>
<evidence type="ECO:0000313" key="3">
    <source>
        <dbReference type="Proteomes" id="UP001498421"/>
    </source>
</evidence>